<proteinExistence type="predicted"/>
<feature type="domain" description="DUF2062" evidence="1">
    <location>
        <begin position="7"/>
        <end position="139"/>
    </location>
</feature>
<comment type="caution">
    <text evidence="2">The sequence shown here is derived from an EMBL/GenBank/DDBJ whole genome shotgun (WGS) entry which is preliminary data.</text>
</comment>
<organism evidence="2 3">
    <name type="scientific">Paraglaciecola hydrolytica</name>
    <dbReference type="NCBI Taxonomy" id="1799789"/>
    <lineage>
        <taxon>Bacteria</taxon>
        <taxon>Pseudomonadati</taxon>
        <taxon>Pseudomonadota</taxon>
        <taxon>Gammaproteobacteria</taxon>
        <taxon>Alteromonadales</taxon>
        <taxon>Alteromonadaceae</taxon>
        <taxon>Paraglaciecola</taxon>
    </lineage>
</organism>
<dbReference type="InterPro" id="IPR018639">
    <property type="entry name" value="DUF2062"/>
</dbReference>
<dbReference type="EMBL" id="LSNE01000003">
    <property type="protein sequence ID" value="KXI29613.1"/>
    <property type="molecule type" value="Genomic_DNA"/>
</dbReference>
<dbReference type="Pfam" id="PF09835">
    <property type="entry name" value="DUF2062"/>
    <property type="match status" value="1"/>
</dbReference>
<evidence type="ECO:0000313" key="2">
    <source>
        <dbReference type="EMBL" id="KXI29613.1"/>
    </source>
</evidence>
<dbReference type="AlphaFoldDB" id="A0A136A326"/>
<name>A0A136A326_9ALTE</name>
<reference evidence="3" key="1">
    <citation type="submission" date="2016-02" db="EMBL/GenBank/DDBJ databases">
        <authorList>
            <person name="Schultz-Johansen M."/>
            <person name="Glaring M.A."/>
            <person name="Bech P.K."/>
            <person name="Stougaard P."/>
        </authorList>
    </citation>
    <scope>NUCLEOTIDE SEQUENCE [LARGE SCALE GENOMIC DNA]</scope>
    <source>
        <strain evidence="3">S66</strain>
    </source>
</reference>
<dbReference type="RefSeq" id="WP_068372395.1">
    <property type="nucleotide sequence ID" value="NZ_LSNE01000003.1"/>
</dbReference>
<accession>A0A136A326</accession>
<protein>
    <recommendedName>
        <fullName evidence="1">DUF2062 domain-containing protein</fullName>
    </recommendedName>
</protein>
<dbReference type="Proteomes" id="UP000070299">
    <property type="component" value="Unassembled WGS sequence"/>
</dbReference>
<dbReference type="STRING" id="1799789.AX660_06055"/>
<dbReference type="NCBIfam" id="TIGR03546">
    <property type="entry name" value="TIGR03546 family protein"/>
    <property type="match status" value="1"/>
</dbReference>
<gene>
    <name evidence="2" type="ORF">AX660_06055</name>
</gene>
<evidence type="ECO:0000313" key="3">
    <source>
        <dbReference type="Proteomes" id="UP000070299"/>
    </source>
</evidence>
<dbReference type="InterPro" id="IPR019935">
    <property type="entry name" value="CHP03546"/>
</dbReference>
<evidence type="ECO:0000259" key="1">
    <source>
        <dbReference type="Pfam" id="PF09835"/>
    </source>
</evidence>
<sequence>MGAIVKLLKALNSDASPWQLAWGFTLGMVMGLTPMLGLHSVILLFVVLFFRVNLSAFLLAWALFSLFALALGSVMAGVGESILSNQSLVPFWTQLYSTTLGQLSQFYHTLTLGSLVFSLICSPVLLIASKILVVQYRAKVMVWVNKIKLVQFIKGTNFYRLYQALGE</sequence>
<dbReference type="OrthoDB" id="370141at2"/>
<keyword evidence="3" id="KW-1185">Reference proteome</keyword>